<sequence>MDMDTLRATIQQACNGQKEKVMSFSQEIRTALDMVLEGAEIIASVRGEIGEDATQEMFSKCKANLDRLLRTQGEQSAMLDTLGQLPSELVQPSGSEVSPRDVKALFDKSYAGRVEQQSRRDLSADPDVRKLEVLIRPSESRDEDDGDEDVVMTQETIVNFKCPIMFVEMTPTGELRPMQSKSCSGRCVFSYKGITEHIKKAKKKSKGACPCPNAGCSNQNLQLEDLVDSKETVKALKRVRDE</sequence>
<dbReference type="GO" id="GO:0030915">
    <property type="term" value="C:Smc5-Smc6 complex"/>
    <property type="evidence" value="ECO:0007669"/>
    <property type="project" value="InterPro"/>
</dbReference>
<dbReference type="UniPathway" id="UPA00886"/>
<dbReference type="GO" id="GO:0061665">
    <property type="term" value="F:SUMO ligase activity"/>
    <property type="evidence" value="ECO:0007669"/>
    <property type="project" value="TreeGrafter"/>
</dbReference>
<organism evidence="6">
    <name type="scientific">Haptolina ericina</name>
    <dbReference type="NCBI Taxonomy" id="156174"/>
    <lineage>
        <taxon>Eukaryota</taxon>
        <taxon>Haptista</taxon>
        <taxon>Haptophyta</taxon>
        <taxon>Prymnesiophyceae</taxon>
        <taxon>Prymnesiales</taxon>
        <taxon>Prymnesiaceae</taxon>
        <taxon>Haptolina</taxon>
    </lineage>
</organism>
<keyword evidence="5" id="KW-0539">Nucleus</keyword>
<comment type="pathway">
    <text evidence="2">Protein modification; protein sumoylation.</text>
</comment>
<dbReference type="GO" id="GO:0000724">
    <property type="term" value="P:double-strand break repair via homologous recombination"/>
    <property type="evidence" value="ECO:0007669"/>
    <property type="project" value="InterPro"/>
</dbReference>
<dbReference type="AlphaFoldDB" id="A0A7S3BW74"/>
<comment type="subcellular location">
    <subcellularLocation>
        <location evidence="1">Nucleus</location>
    </subcellularLocation>
</comment>
<gene>
    <name evidence="6" type="ORF">HERI1096_LOCUS35461</name>
</gene>
<name>A0A7S3BW74_9EUKA</name>
<evidence type="ECO:0000313" key="6">
    <source>
        <dbReference type="EMBL" id="CAE0144696.1"/>
    </source>
</evidence>
<dbReference type="InterPro" id="IPR013083">
    <property type="entry name" value="Znf_RING/FYVE/PHD"/>
</dbReference>
<dbReference type="Gene3D" id="3.30.40.10">
    <property type="entry name" value="Zinc/RING finger domain, C3HC4 (zinc finger)"/>
    <property type="match status" value="1"/>
</dbReference>
<evidence type="ECO:0000256" key="5">
    <source>
        <dbReference type="ARBA" id="ARBA00023242"/>
    </source>
</evidence>
<proteinExistence type="predicted"/>
<dbReference type="PANTHER" id="PTHR21330:SF1">
    <property type="entry name" value="E3 SUMO-PROTEIN LIGASE NSE2"/>
    <property type="match status" value="1"/>
</dbReference>
<evidence type="ECO:0000256" key="1">
    <source>
        <dbReference type="ARBA" id="ARBA00004123"/>
    </source>
</evidence>
<dbReference type="GO" id="GO:0005634">
    <property type="term" value="C:nucleus"/>
    <property type="evidence" value="ECO:0007669"/>
    <property type="project" value="UniProtKB-SubCell"/>
</dbReference>
<reference evidence="6" key="1">
    <citation type="submission" date="2021-01" db="EMBL/GenBank/DDBJ databases">
        <authorList>
            <person name="Corre E."/>
            <person name="Pelletier E."/>
            <person name="Niang G."/>
            <person name="Scheremetjew M."/>
            <person name="Finn R."/>
            <person name="Kale V."/>
            <person name="Holt S."/>
            <person name="Cochrane G."/>
            <person name="Meng A."/>
            <person name="Brown T."/>
            <person name="Cohen L."/>
        </authorList>
    </citation>
    <scope>NUCLEOTIDE SEQUENCE</scope>
    <source>
        <strain evidence="6">CCMP281</strain>
    </source>
</reference>
<accession>A0A7S3BW74</accession>
<dbReference type="GO" id="GO:0016925">
    <property type="term" value="P:protein sumoylation"/>
    <property type="evidence" value="ECO:0007669"/>
    <property type="project" value="UniProtKB-UniPathway"/>
</dbReference>
<protein>
    <recommendedName>
        <fullName evidence="7">SP-RING-type domain-containing protein</fullName>
    </recommendedName>
</protein>
<evidence type="ECO:0000256" key="3">
    <source>
        <dbReference type="ARBA" id="ARBA00022679"/>
    </source>
</evidence>
<dbReference type="InterPro" id="IPR026846">
    <property type="entry name" value="Nse2(Mms21)"/>
</dbReference>
<evidence type="ECO:0008006" key="7">
    <source>
        <dbReference type="Google" id="ProtNLM"/>
    </source>
</evidence>
<keyword evidence="4" id="KW-0833">Ubl conjugation pathway</keyword>
<dbReference type="EMBL" id="HBHX01064092">
    <property type="protein sequence ID" value="CAE0144696.1"/>
    <property type="molecule type" value="Transcribed_RNA"/>
</dbReference>
<keyword evidence="3" id="KW-0808">Transferase</keyword>
<evidence type="ECO:0000256" key="2">
    <source>
        <dbReference type="ARBA" id="ARBA00004718"/>
    </source>
</evidence>
<evidence type="ECO:0000256" key="4">
    <source>
        <dbReference type="ARBA" id="ARBA00022786"/>
    </source>
</evidence>
<dbReference type="PANTHER" id="PTHR21330">
    <property type="entry name" value="E3 SUMO-PROTEIN LIGASE NSE2"/>
    <property type="match status" value="1"/>
</dbReference>